<reference evidence="1" key="1">
    <citation type="submission" date="2020-11" db="EMBL/GenBank/DDBJ databases">
        <authorList>
            <person name="Tran Van P."/>
        </authorList>
    </citation>
    <scope>NUCLEOTIDE SEQUENCE</scope>
</reference>
<proteinExistence type="predicted"/>
<dbReference type="EMBL" id="CAJPVJ010021227">
    <property type="protein sequence ID" value="CAG2177902.1"/>
    <property type="molecule type" value="Genomic_DNA"/>
</dbReference>
<dbReference type="GO" id="GO:0003824">
    <property type="term" value="F:catalytic activity"/>
    <property type="evidence" value="ECO:0007669"/>
    <property type="project" value="InterPro"/>
</dbReference>
<organism evidence="1">
    <name type="scientific">Oppiella nova</name>
    <dbReference type="NCBI Taxonomy" id="334625"/>
    <lineage>
        <taxon>Eukaryota</taxon>
        <taxon>Metazoa</taxon>
        <taxon>Ecdysozoa</taxon>
        <taxon>Arthropoda</taxon>
        <taxon>Chelicerata</taxon>
        <taxon>Arachnida</taxon>
        <taxon>Acari</taxon>
        <taxon>Acariformes</taxon>
        <taxon>Sarcoptiformes</taxon>
        <taxon>Oribatida</taxon>
        <taxon>Brachypylina</taxon>
        <taxon>Oppioidea</taxon>
        <taxon>Oppiidae</taxon>
        <taxon>Oppiella</taxon>
    </lineage>
</organism>
<dbReference type="EMBL" id="OC936052">
    <property type="protein sequence ID" value="CAD7660766.1"/>
    <property type="molecule type" value="Genomic_DNA"/>
</dbReference>
<feature type="non-terminal residue" evidence="1">
    <location>
        <position position="105"/>
    </location>
</feature>
<accession>A0A7R9MJ32</accession>
<evidence type="ECO:0000313" key="2">
    <source>
        <dbReference type="Proteomes" id="UP000728032"/>
    </source>
</evidence>
<dbReference type="InterPro" id="IPR011013">
    <property type="entry name" value="Gal_mutarotase_sf_dom"/>
</dbReference>
<name>A0A7R9MJ32_9ACAR</name>
<dbReference type="SUPFAM" id="SSF74650">
    <property type="entry name" value="Galactose mutarotase-like"/>
    <property type="match status" value="1"/>
</dbReference>
<dbReference type="Gene3D" id="2.70.98.30">
    <property type="entry name" value="Golgi alpha-mannosidase II, domain 4"/>
    <property type="match status" value="1"/>
</dbReference>
<gene>
    <name evidence="1" type="ORF">ONB1V03_LOCUS17329</name>
</gene>
<dbReference type="GO" id="GO:0005975">
    <property type="term" value="P:carbohydrate metabolic process"/>
    <property type="evidence" value="ECO:0007669"/>
    <property type="project" value="InterPro"/>
</dbReference>
<sequence length="105" mass="11513">MTVLNDRTQGGSSLLEGTVEVLVYRRIVRTGAGSSFTIDERGVDGNGRGATGPRDHHFFLDKQKIMICDKRPLNVYRYQVKEGLVAGKADKNAGYALNLGGKWCP</sequence>
<dbReference type="AlphaFoldDB" id="A0A7R9MJ32"/>
<keyword evidence="2" id="KW-1185">Reference proteome</keyword>
<dbReference type="GO" id="GO:0030246">
    <property type="term" value="F:carbohydrate binding"/>
    <property type="evidence" value="ECO:0007669"/>
    <property type="project" value="InterPro"/>
</dbReference>
<dbReference type="Proteomes" id="UP000728032">
    <property type="component" value="Unassembled WGS sequence"/>
</dbReference>
<evidence type="ECO:0000313" key="1">
    <source>
        <dbReference type="EMBL" id="CAD7660766.1"/>
    </source>
</evidence>
<protein>
    <submittedName>
        <fullName evidence="1">Uncharacterized protein</fullName>
    </submittedName>
</protein>
<dbReference type="OrthoDB" id="2016903at2759"/>